<dbReference type="EMBL" id="AJWK01017748">
    <property type="status" value="NOT_ANNOTATED_CDS"/>
    <property type="molecule type" value="Genomic_DNA"/>
</dbReference>
<evidence type="ECO:0000313" key="7">
    <source>
        <dbReference type="EnsemblMetazoa" id="LLOJ005632-PA"/>
    </source>
</evidence>
<feature type="domain" description="EF-hand" evidence="5">
    <location>
        <begin position="48"/>
        <end position="83"/>
    </location>
</feature>
<dbReference type="FunFam" id="1.10.238.10:FF:000112">
    <property type="entry name" value="EF-hand domain family, member D2"/>
    <property type="match status" value="1"/>
</dbReference>
<dbReference type="InterPro" id="IPR049025">
    <property type="entry name" value="AIF-1_EF_pair"/>
</dbReference>
<dbReference type="AlphaFoldDB" id="A0A1B0GIX0"/>
<keyword evidence="3" id="KW-0106">Calcium</keyword>
<reference evidence="8" key="1">
    <citation type="submission" date="2012-05" db="EMBL/GenBank/DDBJ databases">
        <title>Whole Genome Assembly of Lutzomyia longipalpis.</title>
        <authorList>
            <person name="Richards S."/>
            <person name="Qu C."/>
            <person name="Dillon R."/>
            <person name="Worley K."/>
            <person name="Scherer S."/>
            <person name="Batterton M."/>
            <person name="Taylor A."/>
            <person name="Hawes A."/>
            <person name="Hernandez B."/>
            <person name="Kovar C."/>
            <person name="Mandapat C."/>
            <person name="Pham C."/>
            <person name="Qu C."/>
            <person name="Jing C."/>
            <person name="Bess C."/>
            <person name="Bandaranaike D."/>
            <person name="Ngo D."/>
            <person name="Ongeri F."/>
            <person name="Arias F."/>
            <person name="Lara F."/>
            <person name="Weissenberger G."/>
            <person name="Kamau G."/>
            <person name="Han H."/>
            <person name="Shen H."/>
            <person name="Dinh H."/>
            <person name="Khalil I."/>
            <person name="Jones J."/>
            <person name="Shafer J."/>
            <person name="Jayaseelan J."/>
            <person name="Quiroz J."/>
            <person name="Blankenburg K."/>
            <person name="Nguyen L."/>
            <person name="Jackson L."/>
            <person name="Francisco L."/>
            <person name="Tang L.-Y."/>
            <person name="Pu L.-L."/>
            <person name="Perales L."/>
            <person name="Lorensuhewa L."/>
            <person name="Munidasa M."/>
            <person name="Coyle M."/>
            <person name="Taylor M."/>
            <person name="Puazo M."/>
            <person name="Firestine M."/>
            <person name="Scheel M."/>
            <person name="Javaid M."/>
            <person name="Wang M."/>
            <person name="Li M."/>
            <person name="Tabassum N."/>
            <person name="Saada N."/>
            <person name="Osuji N."/>
            <person name="Aqrawi P."/>
            <person name="Fu Q."/>
            <person name="Thornton R."/>
            <person name="Raj R."/>
            <person name="Goodspeed R."/>
            <person name="Mata R."/>
            <person name="Najjar R."/>
            <person name="Gubbala S."/>
            <person name="Lee S."/>
            <person name="Denson S."/>
            <person name="Patil S."/>
            <person name="Macmil S."/>
            <person name="Qi S."/>
            <person name="Matskevitch T."/>
            <person name="Palculict T."/>
            <person name="Mathew T."/>
            <person name="Vee V."/>
            <person name="Velamala V."/>
            <person name="Korchina V."/>
            <person name="Cai W."/>
            <person name="Liu W."/>
            <person name="Dai W."/>
            <person name="Zou X."/>
            <person name="Zhu Y."/>
            <person name="Zhang Y."/>
            <person name="Wu Y.-Q."/>
            <person name="Xin Y."/>
            <person name="Nazarath L."/>
            <person name="Kovar C."/>
            <person name="Han Y."/>
            <person name="Muzny D."/>
            <person name="Gibbs R."/>
        </authorList>
    </citation>
    <scope>NUCLEOTIDE SEQUENCE [LARGE SCALE GENOMIC DNA]</scope>
    <source>
        <strain evidence="8">Jacobina</strain>
    </source>
</reference>
<dbReference type="SMART" id="SM00054">
    <property type="entry name" value="EFh"/>
    <property type="match status" value="2"/>
</dbReference>
<feature type="coiled-coil region" evidence="4">
    <location>
        <begin position="160"/>
        <end position="187"/>
    </location>
</feature>
<evidence type="ECO:0000256" key="2">
    <source>
        <dbReference type="ARBA" id="ARBA00022737"/>
    </source>
</evidence>
<evidence type="ECO:0000313" key="8">
    <source>
        <dbReference type="Proteomes" id="UP000092461"/>
    </source>
</evidence>
<dbReference type="CDD" id="cd00051">
    <property type="entry name" value="EFh"/>
    <property type="match status" value="1"/>
</dbReference>
<dbReference type="CTD" id="35158"/>
<dbReference type="VEuPathDB" id="VectorBase:LLOJ005632"/>
<dbReference type="InterPro" id="IPR018247">
    <property type="entry name" value="EF_Hand_1_Ca_BS"/>
</dbReference>
<proteinExistence type="predicted"/>
<dbReference type="GO" id="GO:0005509">
    <property type="term" value="F:calcium ion binding"/>
    <property type="evidence" value="ECO:0007669"/>
    <property type="project" value="InterPro"/>
</dbReference>
<dbReference type="PROSITE" id="PS00018">
    <property type="entry name" value="EF_HAND_1"/>
    <property type="match status" value="1"/>
</dbReference>
<dbReference type="Gene3D" id="1.10.238.10">
    <property type="entry name" value="EF-hand"/>
    <property type="match status" value="1"/>
</dbReference>
<dbReference type="VEuPathDB" id="VectorBase:LLONM1_010203"/>
<evidence type="ECO:0000256" key="4">
    <source>
        <dbReference type="SAM" id="Coils"/>
    </source>
</evidence>
<dbReference type="SUPFAM" id="SSF47473">
    <property type="entry name" value="EF-hand"/>
    <property type="match status" value="1"/>
</dbReference>
<dbReference type="PANTHER" id="PTHR13025:SF6">
    <property type="entry name" value="EF-HAND DOMAIN-CONTAINING PROTEIN-RELATED"/>
    <property type="match status" value="1"/>
</dbReference>
<dbReference type="EMBL" id="GITU01008824">
    <property type="protein sequence ID" value="MBC1177527.1"/>
    <property type="molecule type" value="Transcribed_RNA"/>
</dbReference>
<dbReference type="InterPro" id="IPR002048">
    <property type="entry name" value="EF_hand_dom"/>
</dbReference>
<dbReference type="PANTHER" id="PTHR13025">
    <property type="entry name" value="EF-HAND DOMAIN-CONTAINING PROTEIN D"/>
    <property type="match status" value="1"/>
</dbReference>
<keyword evidence="4" id="KW-0175">Coiled coil</keyword>
<reference evidence="7" key="3">
    <citation type="submission" date="2020-05" db="UniProtKB">
        <authorList>
            <consortium name="EnsemblMetazoa"/>
        </authorList>
    </citation>
    <scope>IDENTIFICATION</scope>
    <source>
        <strain evidence="7">Jacobina</strain>
    </source>
</reference>
<organism evidence="7 8">
    <name type="scientific">Lutzomyia longipalpis</name>
    <name type="common">Sand fly</name>
    <dbReference type="NCBI Taxonomy" id="7200"/>
    <lineage>
        <taxon>Eukaryota</taxon>
        <taxon>Metazoa</taxon>
        <taxon>Ecdysozoa</taxon>
        <taxon>Arthropoda</taxon>
        <taxon>Hexapoda</taxon>
        <taxon>Insecta</taxon>
        <taxon>Pterygota</taxon>
        <taxon>Neoptera</taxon>
        <taxon>Endopterygota</taxon>
        <taxon>Diptera</taxon>
        <taxon>Nematocera</taxon>
        <taxon>Psychodoidea</taxon>
        <taxon>Psychodidae</taxon>
        <taxon>Lutzomyia</taxon>
        <taxon>Lutzomyia</taxon>
    </lineage>
</organism>
<dbReference type="OrthoDB" id="6572480at2759"/>
<dbReference type="KEGG" id="lll:129790742"/>
<keyword evidence="2" id="KW-0677">Repeat</keyword>
<dbReference type="GeneID" id="129790742"/>
<reference evidence="6" key="2">
    <citation type="journal article" date="2020" name="BMC">
        <title>Leishmania infection induces a limited differential gene expression in the sand fly midgut.</title>
        <authorList>
            <person name="Coutinho-Abreu I.V."/>
            <person name="Serafim T.D."/>
            <person name="Meneses C."/>
            <person name="Kamhawi S."/>
            <person name="Oliveira F."/>
            <person name="Valenzuela J.G."/>
        </authorList>
    </citation>
    <scope>NUCLEOTIDE SEQUENCE</scope>
    <source>
        <strain evidence="6">Jacobina</strain>
        <tissue evidence="6">Midgut</tissue>
    </source>
</reference>
<evidence type="ECO:0000259" key="5">
    <source>
        <dbReference type="PROSITE" id="PS50222"/>
    </source>
</evidence>
<feature type="domain" description="EF-hand" evidence="5">
    <location>
        <begin position="84"/>
        <end position="119"/>
    </location>
</feature>
<dbReference type="EnsemblMetazoa" id="LLOJ005632-RA">
    <property type="protein sequence ID" value="LLOJ005632-PA"/>
    <property type="gene ID" value="LLOJ005632"/>
</dbReference>
<dbReference type="InterPro" id="IPR040365">
    <property type="entry name" value="EFHD1/2"/>
</dbReference>
<evidence type="ECO:0000256" key="1">
    <source>
        <dbReference type="ARBA" id="ARBA00022723"/>
    </source>
</evidence>
<evidence type="ECO:0000256" key="3">
    <source>
        <dbReference type="ARBA" id="ARBA00022837"/>
    </source>
</evidence>
<dbReference type="InterPro" id="IPR011992">
    <property type="entry name" value="EF-hand-dom_pair"/>
</dbReference>
<accession>A0A1B0GIX0</accession>
<dbReference type="Proteomes" id="UP000092461">
    <property type="component" value="Unassembled WGS sequence"/>
</dbReference>
<dbReference type="RefSeq" id="XP_055684409.1">
    <property type="nucleotide sequence ID" value="XM_055828434.1"/>
</dbReference>
<dbReference type="Pfam" id="PF21008">
    <property type="entry name" value="AIF-1"/>
    <property type="match status" value="1"/>
</dbReference>
<protein>
    <submittedName>
        <fullName evidence="6">Putative swiprosin</fullName>
    </submittedName>
</protein>
<keyword evidence="1" id="KW-0479">Metal-binding</keyword>
<dbReference type="PROSITE" id="PS50222">
    <property type="entry name" value="EF_HAND_2"/>
    <property type="match status" value="2"/>
</dbReference>
<evidence type="ECO:0000313" key="6">
    <source>
        <dbReference type="EMBL" id="MBC1177527.1"/>
    </source>
</evidence>
<sequence>MSADAELSSILSRRQQINDALENGENVENTFRSVKRNIYTEFQEFSRKEIKEYQATFNKYDVGHDGYLDLAELKIMMEKLGAPQTHLSLKKMISEVDEDNDGKISFREFLLIYRKAKAGELASESGLEQLARLTEINVEEVGVNGAKNFFEAKIEEQLKTNKFHDEIRQEQEEKKRLEQEKILRRAQFQQKAAIFNN</sequence>
<name>A0A1B0GIX0_LUTLO</name>
<dbReference type="EMBL" id="AJWK01017747">
    <property type="status" value="NOT_ANNOTATED_CDS"/>
    <property type="molecule type" value="Genomic_DNA"/>
</dbReference>
<keyword evidence="8" id="KW-1185">Reference proteome</keyword>